<evidence type="ECO:0000256" key="1">
    <source>
        <dbReference type="ARBA" id="ARBA00004613"/>
    </source>
</evidence>
<evidence type="ECO:0000313" key="8">
    <source>
        <dbReference type="Proteomes" id="UP001597118"/>
    </source>
</evidence>
<dbReference type="Proteomes" id="UP001597118">
    <property type="component" value="Unassembled WGS sequence"/>
</dbReference>
<feature type="domain" description="Right handed beta helix" evidence="6">
    <location>
        <begin position="263"/>
        <end position="377"/>
    </location>
</feature>
<dbReference type="SMART" id="SM00710">
    <property type="entry name" value="PbH1"/>
    <property type="match status" value="5"/>
</dbReference>
<evidence type="ECO:0000256" key="3">
    <source>
        <dbReference type="ARBA" id="ARBA00022729"/>
    </source>
</evidence>
<dbReference type="InterPro" id="IPR012334">
    <property type="entry name" value="Pectin_lyas_fold"/>
</dbReference>
<evidence type="ECO:0000313" key="7">
    <source>
        <dbReference type="EMBL" id="MFD1629771.1"/>
    </source>
</evidence>
<dbReference type="PANTHER" id="PTHR40088">
    <property type="entry name" value="PECTATE LYASE (EUROFUNG)"/>
    <property type="match status" value="1"/>
</dbReference>
<dbReference type="InterPro" id="IPR039448">
    <property type="entry name" value="Beta_helix"/>
</dbReference>
<keyword evidence="8" id="KW-1185">Reference proteome</keyword>
<comment type="subcellular location">
    <subcellularLocation>
        <location evidence="1">Secreted</location>
    </subcellularLocation>
</comment>
<comment type="caution">
    <text evidence="7">The sequence shown here is derived from an EMBL/GenBank/DDBJ whole genome shotgun (WGS) entry which is preliminary data.</text>
</comment>
<dbReference type="PANTHER" id="PTHR40088:SF2">
    <property type="entry name" value="SECRETED SUGAR HYDROLASE"/>
    <property type="match status" value="1"/>
</dbReference>
<protein>
    <submittedName>
        <fullName evidence="7">Right-handed parallel beta-helix repeat-containing protein</fullName>
    </submittedName>
</protein>
<gene>
    <name evidence="7" type="ORF">ACFSAH_07785</name>
</gene>
<sequence>MKLKLLKKTASAVALFVFAGMLTSCNKTEIASDKQELTGASKKDEQSSILSTIYYVATTGNDSNTGTSLATPFKTIQKALNTAAAGSTIYVRGGTYYERLNWVNSGTVGAHITLSNYSGEVVNLDGSLPSVQDAMILISNKSYLTVVGLNIRNNYRAYAKGIHILGSGTSLAIGSCKIYNIGWHTSKTAYPSPTDQANPFVIVGSGASSYNNIYIGGLEIYDCVTGYSECLTLNGNVDNFTIENNNIHDNTNIGIDVAGHYSWTGAPAAVNQVRNGVIRNNTVTNCVSQVAVSAGIYSDGAANVIIERNKLSRNGCGISLGCENTSKTSSNITVRNNFVYNNIKAGIVVGANASGSKVDYSSVNNNTFFKNCSDGLYGGEIHYQHADHITQKNNIIQSRSNVVIIALSGYSATNLTMDYNMYYTLSGSSGTITFDGIGGTGYYSLATFKSGTGKDINSNYYNPLFVNNSLPNPDLHLSSTSPAINSGDPSFVIGAGELDIDGGTRLLNGRVEKGADEITSTRPPTL</sequence>
<dbReference type="InterPro" id="IPR052052">
    <property type="entry name" value="Polysaccharide_Lyase_9"/>
</dbReference>
<dbReference type="Gene3D" id="2.160.20.10">
    <property type="entry name" value="Single-stranded right-handed beta-helix, Pectin lyase-like"/>
    <property type="match status" value="1"/>
</dbReference>
<dbReference type="EMBL" id="JBHUDG010000010">
    <property type="protein sequence ID" value="MFD1629771.1"/>
    <property type="molecule type" value="Genomic_DNA"/>
</dbReference>
<organism evidence="7 8">
    <name type="scientific">Pseudopedobacter beijingensis</name>
    <dbReference type="NCBI Taxonomy" id="1207056"/>
    <lineage>
        <taxon>Bacteria</taxon>
        <taxon>Pseudomonadati</taxon>
        <taxon>Bacteroidota</taxon>
        <taxon>Sphingobacteriia</taxon>
        <taxon>Sphingobacteriales</taxon>
        <taxon>Sphingobacteriaceae</taxon>
        <taxon>Pseudopedobacter</taxon>
    </lineage>
</organism>
<evidence type="ECO:0000256" key="2">
    <source>
        <dbReference type="ARBA" id="ARBA00022525"/>
    </source>
</evidence>
<feature type="domain" description="DUF1565" evidence="5">
    <location>
        <begin position="59"/>
        <end position="98"/>
    </location>
</feature>
<feature type="signal peptide" evidence="4">
    <location>
        <begin position="1"/>
        <end position="19"/>
    </location>
</feature>
<name>A0ABW4IAJ4_9SPHI</name>
<feature type="chain" id="PRO_5045733097" evidence="4">
    <location>
        <begin position="20"/>
        <end position="526"/>
    </location>
</feature>
<dbReference type="SUPFAM" id="SSF51126">
    <property type="entry name" value="Pectin lyase-like"/>
    <property type="match status" value="1"/>
</dbReference>
<evidence type="ECO:0000259" key="5">
    <source>
        <dbReference type="Pfam" id="PF07602"/>
    </source>
</evidence>
<dbReference type="Pfam" id="PF07602">
    <property type="entry name" value="DUF1565"/>
    <property type="match status" value="1"/>
</dbReference>
<reference evidence="8" key="1">
    <citation type="journal article" date="2019" name="Int. J. Syst. Evol. Microbiol.">
        <title>The Global Catalogue of Microorganisms (GCM) 10K type strain sequencing project: providing services to taxonomists for standard genome sequencing and annotation.</title>
        <authorList>
            <consortium name="The Broad Institute Genomics Platform"/>
            <consortium name="The Broad Institute Genome Sequencing Center for Infectious Disease"/>
            <person name="Wu L."/>
            <person name="Ma J."/>
        </authorList>
    </citation>
    <scope>NUCLEOTIDE SEQUENCE [LARGE SCALE GENOMIC DNA]</scope>
    <source>
        <strain evidence="8">CCUG 53762</strain>
    </source>
</reference>
<dbReference type="RefSeq" id="WP_379662152.1">
    <property type="nucleotide sequence ID" value="NZ_JBHUDG010000010.1"/>
</dbReference>
<dbReference type="InterPro" id="IPR006626">
    <property type="entry name" value="PbH1"/>
</dbReference>
<dbReference type="InterPro" id="IPR011050">
    <property type="entry name" value="Pectin_lyase_fold/virulence"/>
</dbReference>
<proteinExistence type="predicted"/>
<evidence type="ECO:0000256" key="4">
    <source>
        <dbReference type="SAM" id="SignalP"/>
    </source>
</evidence>
<keyword evidence="3 4" id="KW-0732">Signal</keyword>
<dbReference type="InterPro" id="IPR011459">
    <property type="entry name" value="DUF1565"/>
</dbReference>
<dbReference type="PROSITE" id="PS51257">
    <property type="entry name" value="PROKAR_LIPOPROTEIN"/>
    <property type="match status" value="1"/>
</dbReference>
<keyword evidence="2" id="KW-0964">Secreted</keyword>
<accession>A0ABW4IAJ4</accession>
<evidence type="ECO:0000259" key="6">
    <source>
        <dbReference type="Pfam" id="PF13229"/>
    </source>
</evidence>
<dbReference type="Pfam" id="PF13229">
    <property type="entry name" value="Beta_helix"/>
    <property type="match status" value="1"/>
</dbReference>